<dbReference type="RefSeq" id="WP_012596085.1">
    <property type="nucleotide sequence ID" value="NC_011726.1"/>
</dbReference>
<protein>
    <recommendedName>
        <fullName evidence="3">Type II toxin-antitoxin system RelE/ParE family toxin</fullName>
    </recommendedName>
</protein>
<dbReference type="AlphaFoldDB" id="B7JUW7"/>
<evidence type="ECO:0000313" key="2">
    <source>
        <dbReference type="Proteomes" id="UP000008204"/>
    </source>
</evidence>
<evidence type="ECO:0000313" key="1">
    <source>
        <dbReference type="EMBL" id="ACK66819.1"/>
    </source>
</evidence>
<keyword evidence="2" id="KW-1185">Reference proteome</keyword>
<dbReference type="OrthoDB" id="573082at2"/>
<dbReference type="InterPro" id="IPR009241">
    <property type="entry name" value="HigB-like"/>
</dbReference>
<dbReference type="STRING" id="41431.PCC8801_2819"/>
<organism evidence="1 2">
    <name type="scientific">Rippkaea orientalis (strain PCC 8801 / RF-1)</name>
    <name type="common">Cyanothece sp. (strain PCC 8801)</name>
    <dbReference type="NCBI Taxonomy" id="41431"/>
    <lineage>
        <taxon>Bacteria</taxon>
        <taxon>Bacillati</taxon>
        <taxon>Cyanobacteriota</taxon>
        <taxon>Cyanophyceae</taxon>
        <taxon>Oscillatoriophycideae</taxon>
        <taxon>Chroococcales</taxon>
        <taxon>Aphanothecaceae</taxon>
        <taxon>Rippkaea</taxon>
        <taxon>Rippkaea orientalis</taxon>
    </lineage>
</organism>
<dbReference type="HOGENOM" id="CLU_122734_6_0_3"/>
<dbReference type="EMBL" id="CP001287">
    <property type="protein sequence ID" value="ACK66819.1"/>
    <property type="molecule type" value="Genomic_DNA"/>
</dbReference>
<dbReference type="KEGG" id="cyp:PCC8801_2819"/>
<gene>
    <name evidence="1" type="ordered locus">PCC8801_2819</name>
</gene>
<dbReference type="Pfam" id="PF05973">
    <property type="entry name" value="Gp49"/>
    <property type="match status" value="1"/>
</dbReference>
<dbReference type="Proteomes" id="UP000008204">
    <property type="component" value="Chromosome"/>
</dbReference>
<evidence type="ECO:0008006" key="3">
    <source>
        <dbReference type="Google" id="ProtNLM"/>
    </source>
</evidence>
<sequence>MTETWSIEFYQDKNGISPVKVFQEASLTSGEQKQLQVRLKLLKSKGLLLLRERSDILKQIKGEKKLYELRLDNTPNNPRIFLCALTGKRLIFLHGFKKKGQKTPKLEIEIAVRRRDQLMEEEKS</sequence>
<proteinExistence type="predicted"/>
<reference evidence="2" key="1">
    <citation type="journal article" date="2011" name="MBio">
        <title>Novel metabolic attributes of the genus Cyanothece, comprising a group of unicellular nitrogen-fixing Cyanobacteria.</title>
        <authorList>
            <person name="Bandyopadhyay A."/>
            <person name="Elvitigala T."/>
            <person name="Welsh E."/>
            <person name="Stockel J."/>
            <person name="Liberton M."/>
            <person name="Min H."/>
            <person name="Sherman L.A."/>
            <person name="Pakrasi H.B."/>
        </authorList>
    </citation>
    <scope>NUCLEOTIDE SEQUENCE [LARGE SCALE GENOMIC DNA]</scope>
    <source>
        <strain evidence="2">PCC 8801</strain>
    </source>
</reference>
<dbReference type="eggNOG" id="COG4679">
    <property type="taxonomic scope" value="Bacteria"/>
</dbReference>
<name>B7JUW7_RIPO1</name>
<accession>B7JUW7</accession>